<proteinExistence type="predicted"/>
<keyword evidence="2" id="KW-1185">Reference proteome</keyword>
<dbReference type="Proteomes" id="UP001163321">
    <property type="component" value="Chromosome 5"/>
</dbReference>
<name>A0ACC0W2H6_9STRA</name>
<protein>
    <submittedName>
        <fullName evidence="1">Uncharacterized protein</fullName>
    </submittedName>
</protein>
<sequence length="113" mass="12335">MCLAAIDAMTSTARQWKTRIGSLMDICKTHTMATSLSMMDMESGRSVSTHLQQVLHENIAIELQLTDDEALLTVDESASGYLMSDIECCQREMGSTAGTALVLEENSIMTPLC</sequence>
<accession>A0ACC0W2H6</accession>
<dbReference type="EMBL" id="CM047584">
    <property type="protein sequence ID" value="KAI9912153.1"/>
    <property type="molecule type" value="Genomic_DNA"/>
</dbReference>
<gene>
    <name evidence="1" type="ORF">PsorP6_009081</name>
</gene>
<comment type="caution">
    <text evidence="1">The sequence shown here is derived from an EMBL/GenBank/DDBJ whole genome shotgun (WGS) entry which is preliminary data.</text>
</comment>
<evidence type="ECO:0000313" key="2">
    <source>
        <dbReference type="Proteomes" id="UP001163321"/>
    </source>
</evidence>
<organism evidence="1 2">
    <name type="scientific">Peronosclerospora sorghi</name>
    <dbReference type="NCBI Taxonomy" id="230839"/>
    <lineage>
        <taxon>Eukaryota</taxon>
        <taxon>Sar</taxon>
        <taxon>Stramenopiles</taxon>
        <taxon>Oomycota</taxon>
        <taxon>Peronosporomycetes</taxon>
        <taxon>Peronosporales</taxon>
        <taxon>Peronosporaceae</taxon>
        <taxon>Peronosclerospora</taxon>
    </lineage>
</organism>
<reference evidence="1 2" key="1">
    <citation type="journal article" date="2022" name="bioRxiv">
        <title>The genome of the oomycete Peronosclerospora sorghi, a cosmopolitan pathogen of maize and sorghum, is inflated with dispersed pseudogenes.</title>
        <authorList>
            <person name="Fletcher K."/>
            <person name="Martin F."/>
            <person name="Isakeit T."/>
            <person name="Cavanaugh K."/>
            <person name="Magill C."/>
            <person name="Michelmore R."/>
        </authorList>
    </citation>
    <scope>NUCLEOTIDE SEQUENCE [LARGE SCALE GENOMIC DNA]</scope>
    <source>
        <strain evidence="1">P6</strain>
    </source>
</reference>
<evidence type="ECO:0000313" key="1">
    <source>
        <dbReference type="EMBL" id="KAI9912153.1"/>
    </source>
</evidence>